<gene>
    <name evidence="1" type="ORF">GBAR_LOCUS9560</name>
</gene>
<protein>
    <submittedName>
        <fullName evidence="1">Uncharacterized protein</fullName>
    </submittedName>
</protein>
<accession>A0AA35RSB8</accession>
<organism evidence="1 2">
    <name type="scientific">Geodia barretti</name>
    <name type="common">Barrett's horny sponge</name>
    <dbReference type="NCBI Taxonomy" id="519541"/>
    <lineage>
        <taxon>Eukaryota</taxon>
        <taxon>Metazoa</taxon>
        <taxon>Porifera</taxon>
        <taxon>Demospongiae</taxon>
        <taxon>Heteroscleromorpha</taxon>
        <taxon>Tetractinellida</taxon>
        <taxon>Astrophorina</taxon>
        <taxon>Geodiidae</taxon>
        <taxon>Geodia</taxon>
    </lineage>
</organism>
<comment type="caution">
    <text evidence="1">The sequence shown here is derived from an EMBL/GenBank/DDBJ whole genome shotgun (WGS) entry which is preliminary data.</text>
</comment>
<dbReference type="Proteomes" id="UP001174909">
    <property type="component" value="Unassembled WGS sequence"/>
</dbReference>
<proteinExistence type="predicted"/>
<dbReference type="EMBL" id="CASHTH010001443">
    <property type="protein sequence ID" value="CAI8015437.1"/>
    <property type="molecule type" value="Genomic_DNA"/>
</dbReference>
<evidence type="ECO:0000313" key="1">
    <source>
        <dbReference type="EMBL" id="CAI8015437.1"/>
    </source>
</evidence>
<keyword evidence="2" id="KW-1185">Reference proteome</keyword>
<sequence length="60" mass="6619">MYSPDGVPGHSEQWVQSPCLLCIQISVLSTSPGKGMSSVIDAVMCIFLQLRQQQPCPCHW</sequence>
<dbReference type="AlphaFoldDB" id="A0AA35RSB8"/>
<reference evidence="1" key="1">
    <citation type="submission" date="2023-03" db="EMBL/GenBank/DDBJ databases">
        <authorList>
            <person name="Steffen K."/>
            <person name="Cardenas P."/>
        </authorList>
    </citation>
    <scope>NUCLEOTIDE SEQUENCE</scope>
</reference>
<name>A0AA35RSB8_GEOBA</name>
<feature type="non-terminal residue" evidence="1">
    <location>
        <position position="60"/>
    </location>
</feature>
<evidence type="ECO:0000313" key="2">
    <source>
        <dbReference type="Proteomes" id="UP001174909"/>
    </source>
</evidence>